<dbReference type="CDD" id="cd00431">
    <property type="entry name" value="cysteine_hydrolases"/>
    <property type="match status" value="1"/>
</dbReference>
<feature type="domain" description="Isochorismatase-like" evidence="2">
    <location>
        <begin position="5"/>
        <end position="156"/>
    </location>
</feature>
<dbReference type="AlphaFoldDB" id="A0A345JRG0"/>
<dbReference type="OrthoDB" id="9794942at2"/>
<dbReference type="RefSeq" id="WP_071629175.1">
    <property type="nucleotide sequence ID" value="NZ_CP022375.1"/>
</dbReference>
<dbReference type="InterPro" id="IPR050272">
    <property type="entry name" value="Isochorismatase-like_hydrls"/>
</dbReference>
<gene>
    <name evidence="3" type="ORF">CGC43_04570</name>
</gene>
<keyword evidence="1 3" id="KW-0378">Hydrolase</keyword>
<evidence type="ECO:0000313" key="3">
    <source>
        <dbReference type="EMBL" id="AXH29906.1"/>
    </source>
</evidence>
<dbReference type="Proteomes" id="UP000253862">
    <property type="component" value="Chromosome"/>
</dbReference>
<keyword evidence="4" id="KW-1185">Reference proteome</keyword>
<dbReference type="Pfam" id="PF00857">
    <property type="entry name" value="Isochorismatase"/>
    <property type="match status" value="1"/>
</dbReference>
<dbReference type="InterPro" id="IPR000868">
    <property type="entry name" value="Isochorismatase-like_dom"/>
</dbReference>
<dbReference type="PANTHER" id="PTHR43540">
    <property type="entry name" value="PEROXYUREIDOACRYLATE/UREIDOACRYLATE AMIDOHYDROLASE-RELATED"/>
    <property type="match status" value="1"/>
</dbReference>
<protein>
    <submittedName>
        <fullName evidence="3">Cysteine hydrolase</fullName>
    </submittedName>
</protein>
<sequence length="162" mass="18877">MPKNALVVVDVQNYFVNEHTKILPKKIRKLIQTTDFDYIVFSKYVNNLKSNHYKILKWHECQESPDIDIHAELLEFTNSKNVFEKNSYSIFKSTMLDFFKEKNINKIYLAGIDIDACVLASAFDGFDLGYDIEILKDFCLSHFGKGFKGSALKIMQKNLVYR</sequence>
<dbReference type="Gene3D" id="3.40.50.850">
    <property type="entry name" value="Isochorismatase-like"/>
    <property type="match status" value="1"/>
</dbReference>
<dbReference type="KEGG" id="foo:CGC45_04555"/>
<accession>A0A345JRG0</accession>
<evidence type="ECO:0000256" key="1">
    <source>
        <dbReference type="ARBA" id="ARBA00022801"/>
    </source>
</evidence>
<name>A0A345JRG0_9GAMM</name>
<reference evidence="3 4" key="1">
    <citation type="submission" date="2017-07" db="EMBL/GenBank/DDBJ databases">
        <title>Complete genome sequences and comparative analysis of the novel pathogen Francisella opportunistica.</title>
        <authorList>
            <person name="Dietrich E.A."/>
            <person name="Kingry L.C."/>
            <person name="Petersen J.M."/>
        </authorList>
    </citation>
    <scope>NUCLEOTIDE SEQUENCE [LARGE SCALE GENOMIC DNA]</scope>
    <source>
        <strain evidence="3 4">14-2155</strain>
    </source>
</reference>
<evidence type="ECO:0000313" key="4">
    <source>
        <dbReference type="Proteomes" id="UP000253862"/>
    </source>
</evidence>
<evidence type="ECO:0000259" key="2">
    <source>
        <dbReference type="Pfam" id="PF00857"/>
    </source>
</evidence>
<dbReference type="PANTHER" id="PTHR43540:SF6">
    <property type="entry name" value="ISOCHORISMATASE-LIKE DOMAIN-CONTAINING PROTEIN"/>
    <property type="match status" value="1"/>
</dbReference>
<dbReference type="InterPro" id="IPR036380">
    <property type="entry name" value="Isochorismatase-like_sf"/>
</dbReference>
<organism evidence="3 4">
    <name type="scientific">Francisella opportunistica</name>
    <dbReference type="NCBI Taxonomy" id="2016517"/>
    <lineage>
        <taxon>Bacteria</taxon>
        <taxon>Pseudomonadati</taxon>
        <taxon>Pseudomonadota</taxon>
        <taxon>Gammaproteobacteria</taxon>
        <taxon>Thiotrichales</taxon>
        <taxon>Francisellaceae</taxon>
        <taxon>Francisella</taxon>
    </lineage>
</organism>
<dbReference type="GO" id="GO:0016787">
    <property type="term" value="F:hydrolase activity"/>
    <property type="evidence" value="ECO:0007669"/>
    <property type="project" value="UniProtKB-KW"/>
</dbReference>
<dbReference type="EMBL" id="CP022375">
    <property type="protein sequence ID" value="AXH29906.1"/>
    <property type="molecule type" value="Genomic_DNA"/>
</dbReference>
<proteinExistence type="predicted"/>
<dbReference type="SUPFAM" id="SSF52499">
    <property type="entry name" value="Isochorismatase-like hydrolases"/>
    <property type="match status" value="1"/>
</dbReference>